<feature type="compositionally biased region" description="Basic residues" evidence="1">
    <location>
        <begin position="178"/>
        <end position="187"/>
    </location>
</feature>
<evidence type="ECO:0000313" key="2">
    <source>
        <dbReference type="EMBL" id="CAD2218193.1"/>
    </source>
</evidence>
<sequence length="248" mass="27811">MNAASHLKQRKDPVRSATGSYLRSPFHINHSFSALAEKHVLSHSRPQAGKVSEGEVEGSVRPWGRSGVGAGSMTGKEKTQQLELVQKIYGPSTHDDDDDNTNTNTASGEKALHRHTTSEGKQKHAGREAVVSRGQDAREKEIMKKLAPRDNRRHRGDSSHSHLHENEEEDQGKEQHVKVKSKTKPHHHDTTNTNNSSPAEEAEDAPPAHKRPREEEEEDRIARLQRLEAERAALLYRGGKKNKKKRIL</sequence>
<keyword evidence="3" id="KW-1185">Reference proteome</keyword>
<feature type="compositionally biased region" description="Basic and acidic residues" evidence="1">
    <location>
        <begin position="135"/>
        <end position="165"/>
    </location>
</feature>
<evidence type="ECO:0000313" key="3">
    <source>
        <dbReference type="Proteomes" id="UP000515908"/>
    </source>
</evidence>
<dbReference type="AlphaFoldDB" id="A0A7G2CHM9"/>
<dbReference type="VEuPathDB" id="TriTrypDB:ADEAN_000568000"/>
<feature type="compositionally biased region" description="Basic and acidic residues" evidence="1">
    <location>
        <begin position="116"/>
        <end position="127"/>
    </location>
</feature>
<organism evidence="2 3">
    <name type="scientific">Angomonas deanei</name>
    <dbReference type="NCBI Taxonomy" id="59799"/>
    <lineage>
        <taxon>Eukaryota</taxon>
        <taxon>Discoba</taxon>
        <taxon>Euglenozoa</taxon>
        <taxon>Kinetoplastea</taxon>
        <taxon>Metakinetoplastina</taxon>
        <taxon>Trypanosomatida</taxon>
        <taxon>Trypanosomatidae</taxon>
        <taxon>Strigomonadinae</taxon>
        <taxon>Angomonas</taxon>
    </lineage>
</organism>
<evidence type="ECO:0000256" key="1">
    <source>
        <dbReference type="SAM" id="MobiDB-lite"/>
    </source>
</evidence>
<feature type="region of interest" description="Disordered" evidence="1">
    <location>
        <begin position="39"/>
        <end position="224"/>
    </location>
</feature>
<feature type="region of interest" description="Disordered" evidence="1">
    <location>
        <begin position="1"/>
        <end position="23"/>
    </location>
</feature>
<name>A0A7G2CHM9_9TRYP</name>
<protein>
    <submittedName>
        <fullName evidence="2">Uncharacterized protein</fullName>
    </submittedName>
</protein>
<gene>
    <name evidence="2" type="ORF">ADEAN_000568000</name>
</gene>
<proteinExistence type="predicted"/>
<dbReference type="EMBL" id="LR877154">
    <property type="protein sequence ID" value="CAD2218193.1"/>
    <property type="molecule type" value="Genomic_DNA"/>
</dbReference>
<reference evidence="2 3" key="1">
    <citation type="submission" date="2020-08" db="EMBL/GenBank/DDBJ databases">
        <authorList>
            <person name="Newling K."/>
            <person name="Davey J."/>
            <person name="Forrester S."/>
        </authorList>
    </citation>
    <scope>NUCLEOTIDE SEQUENCE [LARGE SCALE GENOMIC DNA]</scope>
    <source>
        <strain evidence="3">Crithidia deanei Carvalho (ATCC PRA-265)</strain>
    </source>
</reference>
<accession>A0A7G2CHM9</accession>
<dbReference type="Proteomes" id="UP000515908">
    <property type="component" value="Chromosome 10"/>
</dbReference>